<dbReference type="InterPro" id="IPR045750">
    <property type="entry name" value="DUF6178"/>
</dbReference>
<sequence length="236" mass="27588">MIDKINKENSFGGEALPFPVDWVRTQPRKVEDILSSLSVEEQVRNILGLDPHLQQNLLILSEKAVQVTQSLPVEEVYNLIKEVGKEDSLLVLSMASPDQLQYIFDVEWWQGDKFQPKRALDWIVLLAQCQDPETLEWFLEEDFDQKVVLLQAFLKVYKKDEMTDSYEGVEGLEHFTPDGVYDIFFKVENSKEIRKLLLLLYEKDQKLLYSLLEAVIWFPVTITVEKAYQWRVSRTA</sequence>
<feature type="non-terminal residue" evidence="1">
    <location>
        <position position="236"/>
    </location>
</feature>
<name>A0A383C0Q4_9ZZZZ</name>
<organism evidence="1">
    <name type="scientific">marine metagenome</name>
    <dbReference type="NCBI Taxonomy" id="408172"/>
    <lineage>
        <taxon>unclassified sequences</taxon>
        <taxon>metagenomes</taxon>
        <taxon>ecological metagenomes</taxon>
    </lineage>
</organism>
<evidence type="ECO:0000313" key="1">
    <source>
        <dbReference type="EMBL" id="SVE25997.1"/>
    </source>
</evidence>
<dbReference type="Pfam" id="PF19676">
    <property type="entry name" value="DUF6178"/>
    <property type="match status" value="1"/>
</dbReference>
<reference evidence="1" key="1">
    <citation type="submission" date="2018-05" db="EMBL/GenBank/DDBJ databases">
        <authorList>
            <person name="Lanie J.A."/>
            <person name="Ng W.-L."/>
            <person name="Kazmierczak K.M."/>
            <person name="Andrzejewski T.M."/>
            <person name="Davidsen T.M."/>
            <person name="Wayne K.J."/>
            <person name="Tettelin H."/>
            <person name="Glass J.I."/>
            <person name="Rusch D."/>
            <person name="Podicherti R."/>
            <person name="Tsui H.-C.T."/>
            <person name="Winkler M.E."/>
        </authorList>
    </citation>
    <scope>NUCLEOTIDE SEQUENCE</scope>
</reference>
<dbReference type="EMBL" id="UINC01205011">
    <property type="protein sequence ID" value="SVE25997.1"/>
    <property type="molecule type" value="Genomic_DNA"/>
</dbReference>
<accession>A0A383C0Q4</accession>
<gene>
    <name evidence="1" type="ORF">METZ01_LOCUS478851</name>
</gene>
<dbReference type="AlphaFoldDB" id="A0A383C0Q4"/>
<proteinExistence type="predicted"/>
<protein>
    <submittedName>
        <fullName evidence="1">Uncharacterized protein</fullName>
    </submittedName>
</protein>